<evidence type="ECO:0000256" key="1">
    <source>
        <dbReference type="ARBA" id="ARBA00004651"/>
    </source>
</evidence>
<dbReference type="Pfam" id="PF07495">
    <property type="entry name" value="Y_Y_Y"/>
    <property type="match status" value="1"/>
</dbReference>
<keyword evidence="6 9" id="KW-1133">Transmembrane helix</keyword>
<dbReference type="InterPro" id="IPR011712">
    <property type="entry name" value="Sig_transdc_His_kin_sub3_dim/P"/>
</dbReference>
<dbReference type="Pfam" id="PF02518">
    <property type="entry name" value="HATPase_c"/>
    <property type="match status" value="1"/>
</dbReference>
<dbReference type="Gene3D" id="3.30.565.10">
    <property type="entry name" value="Histidine kinase-like ATPase, C-terminal domain"/>
    <property type="match status" value="1"/>
</dbReference>
<dbReference type="InterPro" id="IPR015943">
    <property type="entry name" value="WD40/YVTN_repeat-like_dom_sf"/>
</dbReference>
<evidence type="ECO:0000313" key="11">
    <source>
        <dbReference type="EMBL" id="KAB7727958.1"/>
    </source>
</evidence>
<proteinExistence type="predicted"/>
<evidence type="ECO:0000256" key="6">
    <source>
        <dbReference type="ARBA" id="ARBA00022989"/>
    </source>
</evidence>
<dbReference type="InterPro" id="IPR013783">
    <property type="entry name" value="Ig-like_fold"/>
</dbReference>
<keyword evidence="7" id="KW-0902">Two-component regulatory system</keyword>
<evidence type="ECO:0000256" key="3">
    <source>
        <dbReference type="ARBA" id="ARBA00022679"/>
    </source>
</evidence>
<evidence type="ECO:0000256" key="2">
    <source>
        <dbReference type="ARBA" id="ARBA00022475"/>
    </source>
</evidence>
<dbReference type="InterPro" id="IPR036890">
    <property type="entry name" value="HATPase_C_sf"/>
</dbReference>
<dbReference type="InterPro" id="IPR003594">
    <property type="entry name" value="HATPase_dom"/>
</dbReference>
<keyword evidence="3" id="KW-0808">Transferase</keyword>
<protein>
    <recommendedName>
        <fullName evidence="10">Histidine kinase domain-containing protein</fullName>
    </recommendedName>
</protein>
<dbReference type="GO" id="GO:0000155">
    <property type="term" value="F:phosphorelay sensor kinase activity"/>
    <property type="evidence" value="ECO:0007669"/>
    <property type="project" value="InterPro"/>
</dbReference>
<name>A0A7J5TUX6_9BACT</name>
<dbReference type="Gene3D" id="2.60.40.10">
    <property type="entry name" value="Immunoglobulins"/>
    <property type="match status" value="1"/>
</dbReference>
<dbReference type="InterPro" id="IPR050482">
    <property type="entry name" value="Sensor_HK_TwoCompSys"/>
</dbReference>
<dbReference type="InterPro" id="IPR011123">
    <property type="entry name" value="Y_Y_Y"/>
</dbReference>
<dbReference type="PROSITE" id="PS50109">
    <property type="entry name" value="HIS_KIN"/>
    <property type="match status" value="1"/>
</dbReference>
<reference evidence="11 12" key="1">
    <citation type="submission" date="2019-10" db="EMBL/GenBank/DDBJ databases">
        <title>Rudanella paleaurantiibacter sp. nov., isolated from sludge.</title>
        <authorList>
            <person name="Xu S.Q."/>
        </authorList>
    </citation>
    <scope>NUCLEOTIDE SEQUENCE [LARGE SCALE GENOMIC DNA]</scope>
    <source>
        <strain evidence="11 12">HX-22-17</strain>
    </source>
</reference>
<dbReference type="SUPFAM" id="SSF55874">
    <property type="entry name" value="ATPase domain of HSP90 chaperone/DNA topoisomerase II/histidine kinase"/>
    <property type="match status" value="1"/>
</dbReference>
<organism evidence="11 12">
    <name type="scientific">Rudanella paleaurantiibacter</name>
    <dbReference type="NCBI Taxonomy" id="2614655"/>
    <lineage>
        <taxon>Bacteria</taxon>
        <taxon>Pseudomonadati</taxon>
        <taxon>Bacteroidota</taxon>
        <taxon>Cytophagia</taxon>
        <taxon>Cytophagales</taxon>
        <taxon>Cytophagaceae</taxon>
        <taxon>Rudanella</taxon>
    </lineage>
</organism>
<comment type="caution">
    <text evidence="11">The sequence shown here is derived from an EMBL/GenBank/DDBJ whole genome shotgun (WGS) entry which is preliminary data.</text>
</comment>
<evidence type="ECO:0000256" key="4">
    <source>
        <dbReference type="ARBA" id="ARBA00022692"/>
    </source>
</evidence>
<dbReference type="Proteomes" id="UP000488299">
    <property type="component" value="Unassembled WGS sequence"/>
</dbReference>
<dbReference type="SMART" id="SM00387">
    <property type="entry name" value="HATPase_c"/>
    <property type="match status" value="1"/>
</dbReference>
<keyword evidence="4 9" id="KW-0812">Transmembrane</keyword>
<evidence type="ECO:0000256" key="8">
    <source>
        <dbReference type="ARBA" id="ARBA00023136"/>
    </source>
</evidence>
<dbReference type="Pfam" id="PF07730">
    <property type="entry name" value="HisKA_3"/>
    <property type="match status" value="1"/>
</dbReference>
<sequence>MKTPWFVGLLWLVGVLESRAQLPFRVERVGQEQGLVQGTVSAMCKDSRGFIWVGTQDGICRYDGGQFRAYRPSATDSTAPVGLFVNRIIEAPTGDLWFGTDEGLNQYHRATDRFTPFQLADSRGRRMSNPTTPFRATAQEVWYWSGQEGIVRYNLQSGKKRVLFNQFSFAFNYYVTQNATTFDRRGRLWVHTDDGLIAYDTTTRRATHYFSRHAQNRLGPPLVFYDFHLARNGLIYLVYADGIACFDPDRQQFELFTSWQGKPMGQVFDLAEDPTGQLNLATLNHHVLRFDPVARTFTAVQYRPADQTQLGDVYYLYHFGDGIIWLNEDPQGLVKLNPYGAQFGLVNGQTHPKLANLNIRTFAETPDGTLWVGTLGGGLQAYDRRADRLDKPFVHDPANPQSLPGNQVRHLLTDASGTLWVATDQGLARYRGRGQFQTYRPLGATLNSGRVFVRHLTELDARWLLVGTEDGLFLFDRVTNQFTEQSFFRHKLIGFAAPDRHGRIWVGVNEEAIYVGQLHNGQWKRTAKLLDELIAASFYADAQNEWVSTSKGLFRFDSQLRLTKHFNESTGLPNAFVYGVLPGQAGELWLSTNRGLCRLAVESGQVRTYGPSDGLQGNEFNGNSFYRARNGELFFGGTLGFNHFFPAQIRPNQYKPTVQLTNLTVAEKPYNLPAYIGEIGLLNLPPPDNTFALTYAALDYFSAGSNRYQYRLLGLDSAWVQAGTQTVARFIKLPPGDYIFEVRAANSDGFWGPIRRLAIRLEAPLYLTFWFRFLLLGSLVAGFYGLYRYRLYTVRQQQRRDLQTAVQTQESERTHFARELHDGVGANLAALKLYLSHVGSPQIPQQDLKTRSLSLLETSISDLRRLINQFSPQSLQVLGLSSALQQAADTLTDTGQVQVCLHIDPLPPLAPAFQTNLYRIVQELFQNALKHAGASELTLTLAVGPNTLTLQYEDNGRGFDPQVVRPNSQGLTNIRHRVQLLEGEWTIQSAPGEGVQISIRVPFQPQNT</sequence>
<dbReference type="PANTHER" id="PTHR24421:SF37">
    <property type="entry name" value="SENSOR HISTIDINE KINASE NARS"/>
    <property type="match status" value="1"/>
</dbReference>
<accession>A0A7J5TUX6</accession>
<feature type="domain" description="Histidine kinase" evidence="10">
    <location>
        <begin position="815"/>
        <end position="1005"/>
    </location>
</feature>
<comment type="subcellular location">
    <subcellularLocation>
        <location evidence="1">Cell membrane</location>
        <topology evidence="1">Multi-pass membrane protein</topology>
    </subcellularLocation>
</comment>
<dbReference type="EMBL" id="WELI01000009">
    <property type="protein sequence ID" value="KAB7727958.1"/>
    <property type="molecule type" value="Genomic_DNA"/>
</dbReference>
<dbReference type="SUPFAM" id="SSF63829">
    <property type="entry name" value="Calcium-dependent phosphotriesterase"/>
    <property type="match status" value="3"/>
</dbReference>
<keyword evidence="5" id="KW-0418">Kinase</keyword>
<feature type="transmembrane region" description="Helical" evidence="9">
    <location>
        <begin position="765"/>
        <end position="787"/>
    </location>
</feature>
<evidence type="ECO:0000259" key="10">
    <source>
        <dbReference type="PROSITE" id="PS50109"/>
    </source>
</evidence>
<evidence type="ECO:0000256" key="5">
    <source>
        <dbReference type="ARBA" id="ARBA00022777"/>
    </source>
</evidence>
<evidence type="ECO:0000256" key="7">
    <source>
        <dbReference type="ARBA" id="ARBA00023012"/>
    </source>
</evidence>
<dbReference type="CDD" id="cd16917">
    <property type="entry name" value="HATPase_UhpB-NarQ-NarX-like"/>
    <property type="match status" value="1"/>
</dbReference>
<dbReference type="PANTHER" id="PTHR24421">
    <property type="entry name" value="NITRATE/NITRITE SENSOR PROTEIN NARX-RELATED"/>
    <property type="match status" value="1"/>
</dbReference>
<evidence type="ECO:0000313" key="12">
    <source>
        <dbReference type="Proteomes" id="UP000488299"/>
    </source>
</evidence>
<dbReference type="GO" id="GO:0046983">
    <property type="term" value="F:protein dimerization activity"/>
    <property type="evidence" value="ECO:0007669"/>
    <property type="project" value="InterPro"/>
</dbReference>
<keyword evidence="8 9" id="KW-0472">Membrane</keyword>
<keyword evidence="2" id="KW-1003">Cell membrane</keyword>
<dbReference type="Gene3D" id="1.20.5.1930">
    <property type="match status" value="1"/>
</dbReference>
<gene>
    <name evidence="11" type="ORF">F5984_19570</name>
</gene>
<dbReference type="Gene3D" id="2.130.10.10">
    <property type="entry name" value="YVTN repeat-like/Quinoprotein amine dehydrogenase"/>
    <property type="match status" value="2"/>
</dbReference>
<dbReference type="Pfam" id="PF07494">
    <property type="entry name" value="Reg_prop"/>
    <property type="match status" value="3"/>
</dbReference>
<dbReference type="GO" id="GO:0005886">
    <property type="term" value="C:plasma membrane"/>
    <property type="evidence" value="ECO:0007669"/>
    <property type="project" value="UniProtKB-SubCell"/>
</dbReference>
<evidence type="ECO:0000256" key="9">
    <source>
        <dbReference type="SAM" id="Phobius"/>
    </source>
</evidence>
<dbReference type="InterPro" id="IPR011110">
    <property type="entry name" value="Reg_prop"/>
</dbReference>
<dbReference type="RefSeq" id="WP_152125909.1">
    <property type="nucleotide sequence ID" value="NZ_WELI01000009.1"/>
</dbReference>
<keyword evidence="12" id="KW-1185">Reference proteome</keyword>
<dbReference type="AlphaFoldDB" id="A0A7J5TUX6"/>
<dbReference type="InterPro" id="IPR005467">
    <property type="entry name" value="His_kinase_dom"/>
</dbReference>